<evidence type="ECO:0000313" key="2">
    <source>
        <dbReference type="Proteomes" id="UP000282957"/>
    </source>
</evidence>
<dbReference type="SUPFAM" id="SSF88713">
    <property type="entry name" value="Glycoside hydrolase/deacetylase"/>
    <property type="match status" value="1"/>
</dbReference>
<dbReference type="GO" id="GO:0005975">
    <property type="term" value="P:carbohydrate metabolic process"/>
    <property type="evidence" value="ECO:0007669"/>
    <property type="project" value="InterPro"/>
</dbReference>
<dbReference type="EC" id="3.5.2.9" evidence="1"/>
<dbReference type="AlphaFoldDB" id="A0A437MEQ5"/>
<dbReference type="Proteomes" id="UP000282957">
    <property type="component" value="Unassembled WGS sequence"/>
</dbReference>
<dbReference type="InterPro" id="IPR005501">
    <property type="entry name" value="LamB/YcsF/PxpA-like"/>
</dbReference>
<dbReference type="PANTHER" id="PTHR30292">
    <property type="entry name" value="UNCHARACTERIZED PROTEIN YBGL-RELATED"/>
    <property type="match status" value="1"/>
</dbReference>
<dbReference type="NCBIfam" id="NF003814">
    <property type="entry name" value="PRK05406.1-3"/>
    <property type="match status" value="1"/>
</dbReference>
<dbReference type="RefSeq" id="WP_127788083.1">
    <property type="nucleotide sequence ID" value="NZ_SACL01000004.1"/>
</dbReference>
<comment type="caution">
    <text evidence="1">The sequence shown here is derived from an EMBL/GenBank/DDBJ whole genome shotgun (WGS) entry which is preliminary data.</text>
</comment>
<dbReference type="PANTHER" id="PTHR30292:SF0">
    <property type="entry name" value="5-OXOPROLINASE SUBUNIT A"/>
    <property type="match status" value="1"/>
</dbReference>
<proteinExistence type="predicted"/>
<dbReference type="EMBL" id="SACL01000004">
    <property type="protein sequence ID" value="RVT96150.1"/>
    <property type="molecule type" value="Genomic_DNA"/>
</dbReference>
<dbReference type="NCBIfam" id="NF003816">
    <property type="entry name" value="PRK05406.1-5"/>
    <property type="match status" value="1"/>
</dbReference>
<accession>A0A437MEQ5</accession>
<sequence>MDINCDMGEGFGHWRLGETDDAALMPHITSANIATGFHAGDPSLMDATVALAVKHGVAIGAHPGFADLRGFGRRRMNAAPEEMVNDILYQLGALREFASRHGGTIAHVKPHGALYMELAQNEAMSRLLVRALRKVAPAAHLFCMDISVTARIAREEGQPVVREFFADRDYDNTGAIVFARQVGRADPLAMAERVVRACREGVVRTVEGDDRPIAFESICFHSDTPGSLGIAQALKPALVAAGIAVGAP</sequence>
<dbReference type="Pfam" id="PF03746">
    <property type="entry name" value="LamB_YcsF"/>
    <property type="match status" value="1"/>
</dbReference>
<name>A0A437MEQ5_9PROT</name>
<gene>
    <name evidence="1" type="primary">pxpA</name>
    <name evidence="1" type="ORF">EOD42_13605</name>
</gene>
<reference evidence="1 2" key="1">
    <citation type="submission" date="2019-01" db="EMBL/GenBank/DDBJ databases">
        <authorList>
            <person name="Chen W.-M."/>
        </authorList>
    </citation>
    <scope>NUCLEOTIDE SEQUENCE [LARGE SCALE GENOMIC DNA]</scope>
    <source>
        <strain evidence="1 2">CCP-6</strain>
    </source>
</reference>
<keyword evidence="2" id="KW-1185">Reference proteome</keyword>
<evidence type="ECO:0000313" key="1">
    <source>
        <dbReference type="EMBL" id="RVT96150.1"/>
    </source>
</evidence>
<dbReference type="InterPro" id="IPR011330">
    <property type="entry name" value="Glyco_hydro/deAcase_b/a-brl"/>
</dbReference>
<protein>
    <submittedName>
        <fullName evidence="1">5-oxoprolinase subunit PxpA</fullName>
        <ecNumber evidence="1">3.5.2.9</ecNumber>
    </submittedName>
</protein>
<dbReference type="OrthoDB" id="9773478at2"/>
<dbReference type="Gene3D" id="3.20.20.370">
    <property type="entry name" value="Glycoside hydrolase/deacetylase"/>
    <property type="match status" value="1"/>
</dbReference>
<keyword evidence="1" id="KW-0378">Hydrolase</keyword>
<organism evidence="1 2">
    <name type="scientific">Rhodovarius crocodyli</name>
    <dbReference type="NCBI Taxonomy" id="1979269"/>
    <lineage>
        <taxon>Bacteria</taxon>
        <taxon>Pseudomonadati</taxon>
        <taxon>Pseudomonadota</taxon>
        <taxon>Alphaproteobacteria</taxon>
        <taxon>Acetobacterales</taxon>
        <taxon>Roseomonadaceae</taxon>
        <taxon>Rhodovarius</taxon>
    </lineage>
</organism>
<dbReference type="GO" id="GO:0017168">
    <property type="term" value="F:5-oxoprolinase (ATP-hydrolyzing) activity"/>
    <property type="evidence" value="ECO:0007669"/>
    <property type="project" value="UniProtKB-EC"/>
</dbReference>